<accession>A0ABR5Q185</accession>
<evidence type="ECO:0000256" key="7">
    <source>
        <dbReference type="SAM" id="MobiDB-lite"/>
    </source>
</evidence>
<dbReference type="PROSITE" id="PS51732">
    <property type="entry name" value="ASN_GLN_ASE_3"/>
    <property type="match status" value="1"/>
</dbReference>
<gene>
    <name evidence="11" type="ORF">IV60_GL000954</name>
</gene>
<reference evidence="11 12" key="1">
    <citation type="journal article" date="2015" name="Genome Announc.">
        <title>Expanding the biotechnology potential of lactobacilli through comparative genomics of 213 strains and associated genera.</title>
        <authorList>
            <person name="Sun Z."/>
            <person name="Harris H.M."/>
            <person name="McCann A."/>
            <person name="Guo C."/>
            <person name="Argimon S."/>
            <person name="Zhang W."/>
            <person name="Yang X."/>
            <person name="Jeffery I.B."/>
            <person name="Cooney J.C."/>
            <person name="Kagawa T.F."/>
            <person name="Liu W."/>
            <person name="Song Y."/>
            <person name="Salvetti E."/>
            <person name="Wrobel A."/>
            <person name="Rasinkangas P."/>
            <person name="Parkhill J."/>
            <person name="Rea M.C."/>
            <person name="O'Sullivan O."/>
            <person name="Ritari J."/>
            <person name="Douillard F.P."/>
            <person name="Paul Ross R."/>
            <person name="Yang R."/>
            <person name="Briner A.E."/>
            <person name="Felis G.E."/>
            <person name="de Vos W.M."/>
            <person name="Barrangou R."/>
            <person name="Klaenhammer T.R."/>
            <person name="Caufield P.W."/>
            <person name="Cui Y."/>
            <person name="Zhang H."/>
            <person name="O'Toole P.W."/>
        </authorList>
    </citation>
    <scope>NUCLEOTIDE SEQUENCE [LARGE SCALE GENOMIC DNA]</scope>
    <source>
        <strain evidence="11 12">DSM 7090</strain>
    </source>
</reference>
<keyword evidence="8" id="KW-0732">Signal</keyword>
<name>A0ABR5Q185_9ACTN</name>
<dbReference type="PROSITE" id="PS00917">
    <property type="entry name" value="ASN_GLN_ASE_2"/>
    <property type="match status" value="1"/>
</dbReference>
<dbReference type="InterPro" id="IPR027473">
    <property type="entry name" value="L-asparaginase_C"/>
</dbReference>
<dbReference type="InterPro" id="IPR041725">
    <property type="entry name" value="L-asparaginase_I"/>
</dbReference>
<dbReference type="InterPro" id="IPR036152">
    <property type="entry name" value="Asp/glu_Ase-like_sf"/>
</dbReference>
<protein>
    <recommendedName>
        <fullName evidence="2">asparaginase</fullName>
        <ecNumber evidence="2">3.5.1.1</ecNumber>
    </recommendedName>
</protein>
<feature type="compositionally biased region" description="Polar residues" evidence="7">
    <location>
        <begin position="359"/>
        <end position="369"/>
    </location>
</feature>
<dbReference type="Pfam" id="PF00710">
    <property type="entry name" value="Asparaginase"/>
    <property type="match status" value="1"/>
</dbReference>
<evidence type="ECO:0000256" key="1">
    <source>
        <dbReference type="ARBA" id="ARBA00010518"/>
    </source>
</evidence>
<keyword evidence="12" id="KW-1185">Reference proteome</keyword>
<evidence type="ECO:0000256" key="4">
    <source>
        <dbReference type="ARBA" id="ARBA00049366"/>
    </source>
</evidence>
<organism evidence="11 12">
    <name type="scientific">Lancefieldella rimae</name>
    <dbReference type="NCBI Taxonomy" id="1383"/>
    <lineage>
        <taxon>Bacteria</taxon>
        <taxon>Bacillati</taxon>
        <taxon>Actinomycetota</taxon>
        <taxon>Coriobacteriia</taxon>
        <taxon>Coriobacteriales</taxon>
        <taxon>Atopobiaceae</taxon>
        <taxon>Lancefieldella</taxon>
    </lineage>
</organism>
<feature type="active site" evidence="5">
    <location>
        <position position="12"/>
    </location>
</feature>
<evidence type="ECO:0000256" key="6">
    <source>
        <dbReference type="PROSITE-ProRule" id="PRU10100"/>
    </source>
</evidence>
<evidence type="ECO:0000259" key="9">
    <source>
        <dbReference type="Pfam" id="PF00710"/>
    </source>
</evidence>
<dbReference type="SUPFAM" id="SSF53774">
    <property type="entry name" value="Glutaminase/Asparaginase"/>
    <property type="match status" value="1"/>
</dbReference>
<dbReference type="SMART" id="SM00870">
    <property type="entry name" value="Asparaginase"/>
    <property type="match status" value="1"/>
</dbReference>
<dbReference type="CDD" id="cd08963">
    <property type="entry name" value="L-asparaginase_I"/>
    <property type="match status" value="1"/>
</dbReference>
<dbReference type="InterPro" id="IPR037152">
    <property type="entry name" value="L-asparaginase_N_sf"/>
</dbReference>
<dbReference type="GeneID" id="84904734"/>
<dbReference type="PRINTS" id="PR00139">
    <property type="entry name" value="ASNGLNASE"/>
</dbReference>
<dbReference type="Gene3D" id="3.40.50.40">
    <property type="match status" value="1"/>
</dbReference>
<dbReference type="PANTHER" id="PTHR11707:SF28">
    <property type="entry name" value="60 KDA LYSOPHOSPHOLIPASE"/>
    <property type="match status" value="1"/>
</dbReference>
<comment type="catalytic activity">
    <reaction evidence="4">
        <text>L-asparagine + H2O = L-aspartate + NH4(+)</text>
        <dbReference type="Rhea" id="RHEA:21016"/>
        <dbReference type="ChEBI" id="CHEBI:15377"/>
        <dbReference type="ChEBI" id="CHEBI:28938"/>
        <dbReference type="ChEBI" id="CHEBI:29991"/>
        <dbReference type="ChEBI" id="CHEBI:58048"/>
        <dbReference type="EC" id="3.5.1.1"/>
    </reaction>
</comment>
<dbReference type="InterPro" id="IPR027475">
    <property type="entry name" value="Asparaginase/glutaminase_AS2"/>
</dbReference>
<evidence type="ECO:0000256" key="2">
    <source>
        <dbReference type="ARBA" id="ARBA00012920"/>
    </source>
</evidence>
<dbReference type="InterPro" id="IPR006034">
    <property type="entry name" value="Asparaginase/glutaminase-like"/>
</dbReference>
<evidence type="ECO:0000256" key="8">
    <source>
        <dbReference type="SAM" id="SignalP"/>
    </source>
</evidence>
<dbReference type="RefSeq" id="WP_003149177.1">
    <property type="nucleotide sequence ID" value="NZ_JQCP01000002.1"/>
</dbReference>
<dbReference type="Pfam" id="PF17763">
    <property type="entry name" value="Asparaginase_C"/>
    <property type="match status" value="1"/>
</dbReference>
<dbReference type="EC" id="3.5.1.1" evidence="2"/>
<evidence type="ECO:0000259" key="10">
    <source>
        <dbReference type="Pfam" id="PF17763"/>
    </source>
</evidence>
<dbReference type="PIRSF" id="PIRSF001220">
    <property type="entry name" value="L-ASNase_gatD"/>
    <property type="match status" value="1"/>
</dbReference>
<feature type="region of interest" description="Disordered" evidence="7">
    <location>
        <begin position="348"/>
        <end position="369"/>
    </location>
</feature>
<feature type="signal peptide" evidence="8">
    <location>
        <begin position="1"/>
        <end position="19"/>
    </location>
</feature>
<dbReference type="InterPro" id="IPR020827">
    <property type="entry name" value="Asparaginase/glutaminase_AS1"/>
</dbReference>
<dbReference type="Gene3D" id="3.40.50.1170">
    <property type="entry name" value="L-asparaginase, N-terminal domain"/>
    <property type="match status" value="1"/>
</dbReference>
<evidence type="ECO:0000256" key="5">
    <source>
        <dbReference type="PROSITE-ProRule" id="PRU10099"/>
    </source>
</evidence>
<dbReference type="PROSITE" id="PS00144">
    <property type="entry name" value="ASN_GLN_ASE_1"/>
    <property type="match status" value="1"/>
</dbReference>
<dbReference type="InterPro" id="IPR040919">
    <property type="entry name" value="Asparaginase_C"/>
</dbReference>
<comment type="caution">
    <text evidence="11">The sequence shown here is derived from an EMBL/GenBank/DDBJ whole genome shotgun (WGS) entry which is preliminary data.</text>
</comment>
<feature type="domain" description="Asparaginase/glutaminase C-terminal" evidence="10">
    <location>
        <begin position="220"/>
        <end position="336"/>
    </location>
</feature>
<feature type="domain" description="L-asparaginase N-terminal" evidence="9">
    <location>
        <begin position="3"/>
        <end position="182"/>
    </location>
</feature>
<proteinExistence type="inferred from homology"/>
<dbReference type="SFLD" id="SFLDS00057">
    <property type="entry name" value="Glutaminase/Asparaginase"/>
    <property type="match status" value="1"/>
</dbReference>
<sequence length="369" mass="40802">MKKLLIIATGGTIASVSTAAGLTPNISGEDLVANVPLINELCAFDFIQPMNIDSTNMRPRDWIHLCRDIIENYDNYDGFVILHGTDTMAYTAAALSYLIQNSPKPIVLTGSQQPMANPFTDAKLNLYHSVLYAIDEKSCGVVVVFGNEVIAGTRAHKQRTLSFNAFTSMNFPALAHIRGNRIIRSYTGADAGVICLDEKAGPHDSRTHTSLQTYTKLNERVIVLKLTPELNPSIFYLLKRDYDAIVLETFGIGGIPDHDGEYEKAINDWISSGRIIVVTTQVPEEGLDLGVYQVGSTYAHKDGILAGDDMSTEALVAKTMWILGQTHDQREISELFYRVVFYDRVPNQRTDSPKEQDTSLHASQDTKAL</sequence>
<evidence type="ECO:0000256" key="3">
    <source>
        <dbReference type="ARBA" id="ARBA00022801"/>
    </source>
</evidence>
<dbReference type="InterPro" id="IPR006033">
    <property type="entry name" value="AsnA_fam"/>
</dbReference>
<dbReference type="NCBIfam" id="TIGR00519">
    <property type="entry name" value="asnASE_I"/>
    <property type="match status" value="1"/>
</dbReference>
<evidence type="ECO:0000313" key="12">
    <source>
        <dbReference type="Proteomes" id="UP000051927"/>
    </source>
</evidence>
<dbReference type="InterPro" id="IPR027474">
    <property type="entry name" value="L-asparaginase_N"/>
</dbReference>
<evidence type="ECO:0000313" key="11">
    <source>
        <dbReference type="EMBL" id="KRO02507.1"/>
    </source>
</evidence>
<comment type="similarity">
    <text evidence="1">Belongs to the asparaginase 1 family.</text>
</comment>
<keyword evidence="3" id="KW-0378">Hydrolase</keyword>
<dbReference type="PANTHER" id="PTHR11707">
    <property type="entry name" value="L-ASPARAGINASE"/>
    <property type="match status" value="1"/>
</dbReference>
<dbReference type="EMBL" id="JQCP01000002">
    <property type="protein sequence ID" value="KRO02507.1"/>
    <property type="molecule type" value="Genomic_DNA"/>
</dbReference>
<dbReference type="PIRSF" id="PIRSF500176">
    <property type="entry name" value="L_ASNase"/>
    <property type="match status" value="1"/>
</dbReference>
<feature type="active site" evidence="6">
    <location>
        <position position="85"/>
    </location>
</feature>
<feature type="chain" id="PRO_5045131635" description="asparaginase" evidence="8">
    <location>
        <begin position="20"/>
        <end position="369"/>
    </location>
</feature>
<dbReference type="Proteomes" id="UP000051927">
    <property type="component" value="Unassembled WGS sequence"/>
</dbReference>